<keyword evidence="2" id="KW-0812">Transmembrane</keyword>
<evidence type="ECO:0000313" key="4">
    <source>
        <dbReference type="Proteomes" id="UP000062833"/>
    </source>
</evidence>
<dbReference type="OrthoDB" id="4229874at2"/>
<feature type="transmembrane region" description="Helical" evidence="2">
    <location>
        <begin position="130"/>
        <end position="147"/>
    </location>
</feature>
<evidence type="ECO:0000256" key="2">
    <source>
        <dbReference type="SAM" id="Phobius"/>
    </source>
</evidence>
<evidence type="ECO:0000313" key="3">
    <source>
        <dbReference type="EMBL" id="ALE92357.1"/>
    </source>
</evidence>
<feature type="transmembrane region" description="Helical" evidence="2">
    <location>
        <begin position="31"/>
        <end position="52"/>
    </location>
</feature>
<feature type="transmembrane region" description="Helical" evidence="2">
    <location>
        <begin position="159"/>
        <end position="182"/>
    </location>
</feature>
<dbReference type="KEGG" id="aaq:AOC05_08545"/>
<dbReference type="RefSeq" id="WP_062006863.1">
    <property type="nucleotide sequence ID" value="NZ_CP012677.1"/>
</dbReference>
<dbReference type="Proteomes" id="UP000062833">
    <property type="component" value="Chromosome"/>
</dbReference>
<evidence type="ECO:0000256" key="1">
    <source>
        <dbReference type="SAM" id="MobiDB-lite"/>
    </source>
</evidence>
<keyword evidence="4" id="KW-1185">Reference proteome</keyword>
<keyword evidence="2" id="KW-0472">Membrane</keyword>
<accession>A0A0M5LXD3</accession>
<keyword evidence="2" id="KW-1133">Transmembrane helix</keyword>
<sequence length="232" mass="24908">MTTDRAHGTMNDTISEPSPPGDRPRFSAGDLAPATAVGFVFLILRIFAVSGYDWNTAFAVSTTLSLSDGLALVFGSLMAGHVLVEILLVSVLPLLIATFLWSSGGHRATVLLATTLGSVTLLALTVSFRIWWLPAATAAVFCVFALIRRLTVKHWLRRMFAVAMASVGGVAAVAVLIVAAFVQTPWVPQEQIKTTTGTVIGYVLSVDAGYLNVLTEDHEFVILNTSEVIYRK</sequence>
<feature type="transmembrane region" description="Helical" evidence="2">
    <location>
        <begin position="108"/>
        <end position="124"/>
    </location>
</feature>
<protein>
    <submittedName>
        <fullName evidence="3">Uncharacterized protein</fullName>
    </submittedName>
</protein>
<dbReference type="AlphaFoldDB" id="A0A0M5LXD3"/>
<dbReference type="EMBL" id="CP012677">
    <property type="protein sequence ID" value="ALE92357.1"/>
    <property type="molecule type" value="Genomic_DNA"/>
</dbReference>
<gene>
    <name evidence="3" type="ORF">AOC05_08545</name>
</gene>
<proteinExistence type="predicted"/>
<dbReference type="PATRIC" id="fig|656366.3.peg.1846"/>
<reference evidence="4" key="1">
    <citation type="submission" date="2015-09" db="EMBL/GenBank/DDBJ databases">
        <title>Complete genome of Arthrobacter alpinus strain R3.8.</title>
        <authorList>
            <person name="See-Too W.S."/>
            <person name="Chan K.G."/>
        </authorList>
    </citation>
    <scope>NUCLEOTIDE SEQUENCE [LARGE SCALE GENOMIC DNA]</scope>
    <source>
        <strain evidence="4">R3.8</strain>
    </source>
</reference>
<feature type="region of interest" description="Disordered" evidence="1">
    <location>
        <begin position="1"/>
        <end position="26"/>
    </location>
</feature>
<organism evidence="3 4">
    <name type="scientific">Arthrobacter alpinus</name>
    <dbReference type="NCBI Taxonomy" id="656366"/>
    <lineage>
        <taxon>Bacteria</taxon>
        <taxon>Bacillati</taxon>
        <taxon>Actinomycetota</taxon>
        <taxon>Actinomycetes</taxon>
        <taxon>Micrococcales</taxon>
        <taxon>Micrococcaceae</taxon>
        <taxon>Arthrobacter</taxon>
    </lineage>
</organism>
<name>A0A0M5LXD3_9MICC</name>
<feature type="transmembrane region" description="Helical" evidence="2">
    <location>
        <begin position="72"/>
        <end position="101"/>
    </location>
</feature>